<feature type="region of interest" description="Disordered" evidence="1">
    <location>
        <begin position="260"/>
        <end position="284"/>
    </location>
</feature>
<organism evidence="3 4">
    <name type="scientific">Dyella tabacisoli</name>
    <dbReference type="NCBI Taxonomy" id="2282381"/>
    <lineage>
        <taxon>Bacteria</taxon>
        <taxon>Pseudomonadati</taxon>
        <taxon>Pseudomonadota</taxon>
        <taxon>Gammaproteobacteria</taxon>
        <taxon>Lysobacterales</taxon>
        <taxon>Rhodanobacteraceae</taxon>
        <taxon>Dyella</taxon>
    </lineage>
</organism>
<evidence type="ECO:0000256" key="1">
    <source>
        <dbReference type="SAM" id="MobiDB-lite"/>
    </source>
</evidence>
<evidence type="ECO:0000313" key="4">
    <source>
        <dbReference type="Proteomes" id="UP000253782"/>
    </source>
</evidence>
<feature type="transmembrane region" description="Helical" evidence="2">
    <location>
        <begin position="16"/>
        <end position="36"/>
    </location>
</feature>
<dbReference type="OrthoDB" id="5949272at2"/>
<keyword evidence="2" id="KW-1133">Transmembrane helix</keyword>
<gene>
    <name evidence="3" type="ORF">DVJ77_16230</name>
</gene>
<comment type="caution">
    <text evidence="3">The sequence shown here is derived from an EMBL/GenBank/DDBJ whole genome shotgun (WGS) entry which is preliminary data.</text>
</comment>
<name>A0A369UJ80_9GAMM</name>
<protein>
    <submittedName>
        <fullName evidence="3">Uncharacterized protein</fullName>
    </submittedName>
</protein>
<accession>A0A369UJ80</accession>
<sequence length="284" mass="30945">MLHQLRWRKPPPDRRRLWLGLGIAFLLHGLFVWVTWYEMKLLPSSPEGHRRMDDALQVRLIPRRLQTAPPPIAPPPAVAIQQHVVVRPAAVREAPAKNAMTVSMPGGPVTPPTPAPALFDKSGQVLLPAAAASTAPAYVTRSPEADGDMQVMHHSDPVKYKSTRFEQYFPPPGESLGNAAMRHVVETVTKPHDVALPHGVHLKCTFLTGCQDPPPPPSPKSRDARLSMAPAKPLTADTNPLKPLSDEECIAIYRDGKPLPQGCPVDTPTRSVDADLRGRAAKGL</sequence>
<reference evidence="3 4" key="1">
    <citation type="submission" date="2018-07" db="EMBL/GenBank/DDBJ databases">
        <title>Dyella tabacisoli L4-6T, whole genome shotgun sequence.</title>
        <authorList>
            <person name="Zhou X.-K."/>
            <person name="Li W.-J."/>
            <person name="Duan Y.-Q."/>
        </authorList>
    </citation>
    <scope>NUCLEOTIDE SEQUENCE [LARGE SCALE GENOMIC DNA]</scope>
    <source>
        <strain evidence="3 4">L4-6</strain>
    </source>
</reference>
<keyword evidence="4" id="KW-1185">Reference proteome</keyword>
<keyword evidence="2" id="KW-0812">Transmembrane</keyword>
<dbReference type="AlphaFoldDB" id="A0A369UJ80"/>
<dbReference type="EMBL" id="QQAH01000016">
    <property type="protein sequence ID" value="RDD80601.1"/>
    <property type="molecule type" value="Genomic_DNA"/>
</dbReference>
<dbReference type="Proteomes" id="UP000253782">
    <property type="component" value="Unassembled WGS sequence"/>
</dbReference>
<evidence type="ECO:0000256" key="2">
    <source>
        <dbReference type="SAM" id="Phobius"/>
    </source>
</evidence>
<keyword evidence="2" id="KW-0472">Membrane</keyword>
<evidence type="ECO:0000313" key="3">
    <source>
        <dbReference type="EMBL" id="RDD80601.1"/>
    </source>
</evidence>
<proteinExistence type="predicted"/>